<dbReference type="OrthoDB" id="1925139at2759"/>
<evidence type="ECO:0000313" key="3">
    <source>
        <dbReference type="Proteomes" id="UP001055439"/>
    </source>
</evidence>
<dbReference type="EMBL" id="CP097510">
    <property type="protein sequence ID" value="URE25979.1"/>
    <property type="molecule type" value="Genomic_DNA"/>
</dbReference>
<feature type="region of interest" description="Disordered" evidence="1">
    <location>
        <begin position="1"/>
        <end position="87"/>
    </location>
</feature>
<feature type="region of interest" description="Disordered" evidence="1">
    <location>
        <begin position="274"/>
        <end position="297"/>
    </location>
</feature>
<evidence type="ECO:0000256" key="1">
    <source>
        <dbReference type="SAM" id="MobiDB-lite"/>
    </source>
</evidence>
<feature type="compositionally biased region" description="Polar residues" evidence="1">
    <location>
        <begin position="274"/>
        <end position="287"/>
    </location>
</feature>
<dbReference type="PANTHER" id="PTHR34555">
    <property type="entry name" value="INTEGRAL MEMBRANE HEMOLYSIN-III-LIKE PROTEIN"/>
    <property type="match status" value="1"/>
</dbReference>
<name>A0A9E7H3D0_9LILI</name>
<dbReference type="EMBL" id="CP097510">
    <property type="protein sequence ID" value="URE25980.1"/>
    <property type="molecule type" value="Genomic_DNA"/>
</dbReference>
<protein>
    <submittedName>
        <fullName evidence="2">Uncharacterized protein</fullName>
    </submittedName>
</protein>
<organism evidence="2 3">
    <name type="scientific">Musa troglodytarum</name>
    <name type="common">fe'i banana</name>
    <dbReference type="NCBI Taxonomy" id="320322"/>
    <lineage>
        <taxon>Eukaryota</taxon>
        <taxon>Viridiplantae</taxon>
        <taxon>Streptophyta</taxon>
        <taxon>Embryophyta</taxon>
        <taxon>Tracheophyta</taxon>
        <taxon>Spermatophyta</taxon>
        <taxon>Magnoliopsida</taxon>
        <taxon>Liliopsida</taxon>
        <taxon>Zingiberales</taxon>
        <taxon>Musaceae</taxon>
        <taxon>Musa</taxon>
    </lineage>
</organism>
<proteinExistence type="predicted"/>
<dbReference type="PANTHER" id="PTHR34555:SF1">
    <property type="entry name" value="INTEGRAL MEMBRANE HEMOLYSIN-III-LIKE PROTEIN"/>
    <property type="match status" value="1"/>
</dbReference>
<feature type="compositionally biased region" description="Basic and acidic residues" evidence="1">
    <location>
        <begin position="1"/>
        <end position="10"/>
    </location>
</feature>
<reference evidence="2" key="1">
    <citation type="submission" date="2022-05" db="EMBL/GenBank/DDBJ databases">
        <title>The Musa troglodytarum L. genome provides insights into the mechanism of non-climacteric behaviour and enrichment of carotenoids.</title>
        <authorList>
            <person name="Wang J."/>
        </authorList>
    </citation>
    <scope>NUCLEOTIDE SEQUENCE</scope>
    <source>
        <tissue evidence="2">Leaf</tissue>
    </source>
</reference>
<keyword evidence="3" id="KW-1185">Reference proteome</keyword>
<gene>
    <name evidence="2" type="ORF">MUK42_12725</name>
</gene>
<dbReference type="AlphaFoldDB" id="A0A9E7H3D0"/>
<dbReference type="EMBL" id="CP097510">
    <property type="protein sequence ID" value="URE25981.1"/>
    <property type="molecule type" value="Genomic_DNA"/>
</dbReference>
<evidence type="ECO:0000313" key="2">
    <source>
        <dbReference type="EMBL" id="URE25980.1"/>
    </source>
</evidence>
<dbReference type="EMBL" id="CP097510">
    <property type="protein sequence ID" value="URE25977.1"/>
    <property type="molecule type" value="Genomic_DNA"/>
</dbReference>
<sequence>MIDKYSEKRLVTRSVMPSGDKHHPLFVKKVALRELPNESRNINKKPPIKSLPKESVKQLTPDSRKVAGIKRQQPDGPPSPSSYQTQGKISPLANIVYTRRKLETEQGKMGDFVNINHAESPESRKLSNNCTKIPNMPKNLIQEPKASYASHVSDAVTSLAASSVGLSFPHVHGKPISRLTGPEPQDSVSAAGCPFTADPHKVNNEGWKDRFLRLQMFLKTCDQANQEDYIQMLRSLSAVGRSRHAVELEKRAIHLLLEEGKELQRMKVLNVLGTPSNDHASTPSQAPFSLASRAPEP</sequence>
<dbReference type="Proteomes" id="UP001055439">
    <property type="component" value="Chromosome 8"/>
</dbReference>
<dbReference type="EMBL" id="CP097510">
    <property type="protein sequence ID" value="URE25982.1"/>
    <property type="molecule type" value="Genomic_DNA"/>
</dbReference>
<accession>A0A9E7H3D0</accession>